<dbReference type="InterPro" id="IPR044946">
    <property type="entry name" value="Restrct_endonuc_typeI_TRD_sf"/>
</dbReference>
<keyword evidence="2" id="KW-0680">Restriction system</keyword>
<dbReference type="RefSeq" id="WP_035675757.1">
    <property type="nucleotide sequence ID" value="NZ_CP012915.1"/>
</dbReference>
<dbReference type="Gene3D" id="1.10.287.1120">
    <property type="entry name" value="Bipartite methylase S protein"/>
    <property type="match status" value="1"/>
</dbReference>
<dbReference type="AlphaFoldDB" id="A0A0P0F177"/>
<dbReference type="GO" id="GO:0004519">
    <property type="term" value="F:endonuclease activity"/>
    <property type="evidence" value="ECO:0007669"/>
    <property type="project" value="UniProtKB-KW"/>
</dbReference>
<evidence type="ECO:0000313" key="6">
    <source>
        <dbReference type="EMBL" id="QCO10258.1"/>
    </source>
</evidence>
<dbReference type="PANTHER" id="PTHR43140:SF1">
    <property type="entry name" value="TYPE I RESTRICTION ENZYME ECOKI SPECIFICITY SUBUNIT"/>
    <property type="match status" value="1"/>
</dbReference>
<gene>
    <name evidence="6" type="ORF">D3868_14135</name>
    <name evidence="5" type="ORF">SIM66_09785</name>
</gene>
<dbReference type="InterPro" id="IPR051212">
    <property type="entry name" value="Type-I_RE_S_subunit"/>
</dbReference>
<dbReference type="Proteomes" id="UP000298774">
    <property type="component" value="Plasmid p1"/>
</dbReference>
<name>A0A0P0F177_AZOBR</name>
<dbReference type="SUPFAM" id="SSF116734">
    <property type="entry name" value="DNA methylase specificity domain"/>
    <property type="match status" value="2"/>
</dbReference>
<geneLocation type="plasmid" evidence="6 7">
    <name>p1</name>
</geneLocation>
<keyword evidence="3" id="KW-0238">DNA-binding</keyword>
<evidence type="ECO:0000256" key="1">
    <source>
        <dbReference type="ARBA" id="ARBA00010923"/>
    </source>
</evidence>
<organism evidence="6 7">
    <name type="scientific">Azospirillum brasilense</name>
    <dbReference type="NCBI Taxonomy" id="192"/>
    <lineage>
        <taxon>Bacteria</taxon>
        <taxon>Pseudomonadati</taxon>
        <taxon>Pseudomonadota</taxon>
        <taxon>Alphaproteobacteria</taxon>
        <taxon>Rhodospirillales</taxon>
        <taxon>Azospirillaceae</taxon>
        <taxon>Azospirillum</taxon>
    </lineage>
</organism>
<dbReference type="CDD" id="cd17249">
    <property type="entry name" value="RMtype1_S_EcoR124I-TRD2-CR2_like"/>
    <property type="match status" value="1"/>
</dbReference>
<dbReference type="EMBL" id="JAWXYC010000003">
    <property type="protein sequence ID" value="MDX5951481.1"/>
    <property type="molecule type" value="Genomic_DNA"/>
</dbReference>
<dbReference type="EMBL" id="CP032340">
    <property type="protein sequence ID" value="QCO10258.1"/>
    <property type="molecule type" value="Genomic_DNA"/>
</dbReference>
<accession>A0A0P0F177</accession>
<evidence type="ECO:0000313" key="5">
    <source>
        <dbReference type="EMBL" id="MDX5951481.1"/>
    </source>
</evidence>
<dbReference type="REBASE" id="312265">
    <property type="entry name" value="S.Abr4038ORF14145P"/>
</dbReference>
<dbReference type="REBASE" id="129863">
    <property type="entry name" value="S.AbrSp7III"/>
</dbReference>
<keyword evidence="6" id="KW-0378">Hydrolase</keyword>
<dbReference type="GO" id="GO:0003677">
    <property type="term" value="F:DNA binding"/>
    <property type="evidence" value="ECO:0007669"/>
    <property type="project" value="UniProtKB-KW"/>
</dbReference>
<feature type="domain" description="Type I restriction modification DNA specificity" evidence="4">
    <location>
        <begin position="21"/>
        <end position="190"/>
    </location>
</feature>
<evidence type="ECO:0000256" key="2">
    <source>
        <dbReference type="ARBA" id="ARBA00022747"/>
    </source>
</evidence>
<reference evidence="5 8" key="2">
    <citation type="submission" date="2023-11" db="EMBL/GenBank/DDBJ databases">
        <title>MicrobeMod: A computational toolkit for identifying prokaryotic methylation and restriction-modification with nanopore sequencing.</title>
        <authorList>
            <person name="Crits-Christoph A."/>
            <person name="Kang S.C."/>
            <person name="Lee H."/>
            <person name="Ostrov N."/>
        </authorList>
    </citation>
    <scope>NUCLEOTIDE SEQUENCE [LARGE SCALE GENOMIC DNA]</scope>
    <source>
        <strain evidence="5 8">ATCC 29145</strain>
    </source>
</reference>
<dbReference type="KEGG" id="abf:AMK58_15360"/>
<evidence type="ECO:0000313" key="7">
    <source>
        <dbReference type="Proteomes" id="UP000298774"/>
    </source>
</evidence>
<dbReference type="GeneID" id="56452935"/>
<reference evidence="6 7" key="1">
    <citation type="submission" date="2018-09" db="EMBL/GenBank/DDBJ databases">
        <title>Whole genome based analysis of evolution and adaptive divergence in Indian and Brazilian strains of Azospirillum brasilense.</title>
        <authorList>
            <person name="Singh C."/>
            <person name="Tripathi A.K."/>
        </authorList>
    </citation>
    <scope>NUCLEOTIDE SEQUENCE [LARGE SCALE GENOMIC DNA]</scope>
    <source>
        <strain evidence="6 7">MTCC4038</strain>
        <plasmid evidence="6 7">p1</plasmid>
    </source>
</reference>
<keyword evidence="6" id="KW-0540">Nuclease</keyword>
<dbReference type="InterPro" id="IPR000055">
    <property type="entry name" value="Restrct_endonuc_typeI_TRD"/>
</dbReference>
<dbReference type="GO" id="GO:0009307">
    <property type="term" value="P:DNA restriction-modification system"/>
    <property type="evidence" value="ECO:0007669"/>
    <property type="project" value="UniProtKB-KW"/>
</dbReference>
<dbReference type="Proteomes" id="UP001277471">
    <property type="component" value="Unassembled WGS sequence"/>
</dbReference>
<proteinExistence type="inferred from homology"/>
<evidence type="ECO:0000256" key="3">
    <source>
        <dbReference type="ARBA" id="ARBA00023125"/>
    </source>
</evidence>
<keyword evidence="6" id="KW-0614">Plasmid</keyword>
<evidence type="ECO:0000313" key="8">
    <source>
        <dbReference type="Proteomes" id="UP001277471"/>
    </source>
</evidence>
<comment type="similarity">
    <text evidence="1">Belongs to the type-I restriction system S methylase family.</text>
</comment>
<protein>
    <submittedName>
        <fullName evidence="6">Restriction endonuclease subunit S</fullName>
    </submittedName>
</protein>
<keyword evidence="8" id="KW-1185">Reference proteome</keyword>
<keyword evidence="6" id="KW-0255">Endonuclease</keyword>
<dbReference type="Gene3D" id="3.90.220.20">
    <property type="entry name" value="DNA methylase specificity domains"/>
    <property type="match status" value="2"/>
</dbReference>
<evidence type="ECO:0000259" key="4">
    <source>
        <dbReference type="Pfam" id="PF01420"/>
    </source>
</evidence>
<sequence length="461" mass="50584">MSYPRYAEYKESRIEWLGEVPKHWRTTPVKYMARFFSGGTPSKENEEYWGGEIPWVSAKDMKVDFLSDTEDHLTGYAVEQGAATLLDVGAVLIVVRGMILARTFPVTVTRTRMAINQDLKGIVAKANVLPDFVAWYLRGTAEESLRRLDEAGHGTKALRMDAWTSLPVAAPPLHEQSSIVAFLDRETGKIDALVAEQEKLIELLREKRQAVISHAVTKGLDPTVPMKDSGIEWLGAVPAHWEVKRLKFTIAGPEGLQMGPFGGMLLDLESENTGFKVYGQQNTISGNFEIGTRWINGERFRDLISYKLSPGDIVLTRKGSLGHAALVHGGISPGIIDSDTIRVRVNGGIVLPKFLTLLFVDALYVETQINVGKRGAILSGMNTDTVANLVLALPPRSEQEALLNCLDSSIGKLGSMTAEAQRAINLLKERRSALISAAVTGKIDVRALVEDEQPAKVLELA</sequence>
<dbReference type="PANTHER" id="PTHR43140">
    <property type="entry name" value="TYPE-1 RESTRICTION ENZYME ECOKI SPECIFICITY PROTEIN"/>
    <property type="match status" value="1"/>
</dbReference>
<dbReference type="Pfam" id="PF01420">
    <property type="entry name" value="Methylase_S"/>
    <property type="match status" value="1"/>
</dbReference>